<gene>
    <name evidence="7" type="primary">serA_2</name>
    <name evidence="7" type="ORF">SSPH_01786</name>
</gene>
<keyword evidence="3" id="KW-0520">NAD</keyword>
<dbReference type="PROSITE" id="PS00670">
    <property type="entry name" value="D_2_HYDROXYACID_DH_2"/>
    <property type="match status" value="1"/>
</dbReference>
<keyword evidence="8" id="KW-1185">Reference proteome</keyword>
<evidence type="ECO:0000313" key="7">
    <source>
        <dbReference type="EMBL" id="CVK19139.1"/>
    </source>
</evidence>
<dbReference type="InterPro" id="IPR029753">
    <property type="entry name" value="D-isomer_DH_CS"/>
</dbReference>
<dbReference type="PANTHER" id="PTHR42789">
    <property type="entry name" value="D-ISOMER SPECIFIC 2-HYDROXYACID DEHYDROGENASE FAMILY PROTEIN (AFU_ORTHOLOGUE AFUA_6G10090)"/>
    <property type="match status" value="1"/>
</dbReference>
<organism evidence="7 8">
    <name type="scientific">Sporomusa sphaeroides DSM 2875</name>
    <dbReference type="NCBI Taxonomy" id="1337886"/>
    <lineage>
        <taxon>Bacteria</taxon>
        <taxon>Bacillati</taxon>
        <taxon>Bacillota</taxon>
        <taxon>Negativicutes</taxon>
        <taxon>Selenomonadales</taxon>
        <taxon>Sporomusaceae</taxon>
        <taxon>Sporomusa</taxon>
    </lineage>
</organism>
<dbReference type="PANTHER" id="PTHR42789:SF1">
    <property type="entry name" value="D-ISOMER SPECIFIC 2-HYDROXYACID DEHYDROGENASE FAMILY PROTEIN (AFU_ORTHOLOGUE AFUA_6G10090)"/>
    <property type="match status" value="1"/>
</dbReference>
<reference evidence="7 8" key="1">
    <citation type="submission" date="2016-01" db="EMBL/GenBank/DDBJ databases">
        <authorList>
            <person name="Brown R."/>
        </authorList>
    </citation>
    <scope>NUCLEOTIDE SEQUENCE [LARGE SCALE GENOMIC DNA]</scope>
    <source>
        <strain evidence="7">Sporomusa sphaeroides DSM 2875</strain>
    </source>
</reference>
<protein>
    <submittedName>
        <fullName evidence="7">D-3-phosphoglycerate dehydrogenase</fullName>
        <ecNumber evidence="7">1.1.1.95</ecNumber>
    </submittedName>
</protein>
<feature type="domain" description="D-isomer specific 2-hydroxyacid dehydrogenase catalytic" evidence="5">
    <location>
        <begin position="14"/>
        <end position="309"/>
    </location>
</feature>
<evidence type="ECO:0000256" key="3">
    <source>
        <dbReference type="ARBA" id="ARBA00023027"/>
    </source>
</evidence>
<accession>A0ABM9W1S6</accession>
<dbReference type="SUPFAM" id="SSF51735">
    <property type="entry name" value="NAD(P)-binding Rossmann-fold domains"/>
    <property type="match status" value="1"/>
</dbReference>
<dbReference type="InterPro" id="IPR036291">
    <property type="entry name" value="NAD(P)-bd_dom_sf"/>
</dbReference>
<evidence type="ECO:0000256" key="2">
    <source>
        <dbReference type="ARBA" id="ARBA00023002"/>
    </source>
</evidence>
<dbReference type="InterPro" id="IPR006139">
    <property type="entry name" value="D-isomer_2_OHA_DH_cat_dom"/>
</dbReference>
<dbReference type="EMBL" id="FCOW01000008">
    <property type="protein sequence ID" value="CVK19139.1"/>
    <property type="molecule type" value="Genomic_DNA"/>
</dbReference>
<dbReference type="SUPFAM" id="SSF52283">
    <property type="entry name" value="Formate/glycerate dehydrogenase catalytic domain-like"/>
    <property type="match status" value="1"/>
</dbReference>
<evidence type="ECO:0000313" key="8">
    <source>
        <dbReference type="Proteomes" id="UP000245702"/>
    </source>
</evidence>
<dbReference type="GO" id="GO:0004617">
    <property type="term" value="F:phosphoglycerate dehydrogenase activity"/>
    <property type="evidence" value="ECO:0007669"/>
    <property type="project" value="UniProtKB-EC"/>
</dbReference>
<dbReference type="Pfam" id="PF00389">
    <property type="entry name" value="2-Hacid_dh"/>
    <property type="match status" value="1"/>
</dbReference>
<evidence type="ECO:0000256" key="1">
    <source>
        <dbReference type="ARBA" id="ARBA00005854"/>
    </source>
</evidence>
<dbReference type="Proteomes" id="UP000245702">
    <property type="component" value="Unassembled WGS sequence"/>
</dbReference>
<dbReference type="InterPro" id="IPR050857">
    <property type="entry name" value="D-2-hydroxyacid_DH"/>
</dbReference>
<dbReference type="RefSeq" id="WP_075756273.1">
    <property type="nucleotide sequence ID" value="NZ_CP146991.1"/>
</dbReference>
<dbReference type="EC" id="1.1.1.95" evidence="7"/>
<keyword evidence="2 4" id="KW-0560">Oxidoreductase</keyword>
<dbReference type="InterPro" id="IPR006140">
    <property type="entry name" value="D-isomer_DH_NAD-bd"/>
</dbReference>
<name>A0ABM9W1S6_9FIRM</name>
<comment type="caution">
    <text evidence="7">The sequence shown here is derived from an EMBL/GenBank/DDBJ whole genome shotgun (WGS) entry which is preliminary data.</text>
</comment>
<evidence type="ECO:0000259" key="5">
    <source>
        <dbReference type="Pfam" id="PF00389"/>
    </source>
</evidence>
<feature type="domain" description="D-isomer specific 2-hydroxyacid dehydrogenase NAD-binding" evidence="6">
    <location>
        <begin position="107"/>
        <end position="280"/>
    </location>
</feature>
<comment type="similarity">
    <text evidence="1 4">Belongs to the D-isomer specific 2-hydroxyacid dehydrogenase family.</text>
</comment>
<sequence>MNWNVLVTSRSFGTVGSEAVNILKAANIHVDYIQASEFERCIEQYDALIIGAHEFTSDIMRRCNKLKIICKHGAEIDNIPIKTAQEMGITVTNAPGVNANPVADLAFGLLLTIARQIAYTNKIIHMGQWKTATGTDIYGKTLGLLGFGSIGKNMAKRAKGFDMKVLAYDLYVNELSYEYSHVKLCGLHEVLQCSDFVSLHLPLTPNTNQLISHSAISKMKKGSYLINTAKGEIIDEYALYEALASGHLAGAAVDVCAVEPIHAESPLLTLDNFIITPHIGVYTKEAIASVSRICAKNIAAKLCGGSIEFSVTDTKL</sequence>
<proteinExistence type="inferred from homology"/>
<dbReference type="Gene3D" id="3.40.50.720">
    <property type="entry name" value="NAD(P)-binding Rossmann-like Domain"/>
    <property type="match status" value="2"/>
</dbReference>
<evidence type="ECO:0000256" key="4">
    <source>
        <dbReference type="RuleBase" id="RU003719"/>
    </source>
</evidence>
<dbReference type="CDD" id="cd12172">
    <property type="entry name" value="PGDH_like_2"/>
    <property type="match status" value="1"/>
</dbReference>
<evidence type="ECO:0000259" key="6">
    <source>
        <dbReference type="Pfam" id="PF02826"/>
    </source>
</evidence>
<dbReference type="Pfam" id="PF02826">
    <property type="entry name" value="2-Hacid_dh_C"/>
    <property type="match status" value="1"/>
</dbReference>